<sequence>MYFIPQRRPRQLCQVPVHAPRHYLHMIPAEPYLPWKVCRVHYFLVLSVSVTILHVIGILSSVLRVEYRRRMHRLWWDDYASIVPAAFECVAIAIIWLRFRRYGDSEQVRQLKIALSYMNITCLSIIIWWSRITLALAVVRITPVWSRTRLWVIGFACAFIVAWIAILLAMLVPCAVNTDWQHVRVDIILCAASYRVTDVTVPTNLTSDMILVGFPLYRLWYIKLRPAQRRLVLFVFSTSVLSLFGELTVTIIAYGKLFSGPGAMLVWP</sequence>
<organism evidence="3 4">
    <name type="scientific">Crucibulum laeve</name>
    <dbReference type="NCBI Taxonomy" id="68775"/>
    <lineage>
        <taxon>Eukaryota</taxon>
        <taxon>Fungi</taxon>
        <taxon>Dikarya</taxon>
        <taxon>Basidiomycota</taxon>
        <taxon>Agaricomycotina</taxon>
        <taxon>Agaricomycetes</taxon>
        <taxon>Agaricomycetidae</taxon>
        <taxon>Agaricales</taxon>
        <taxon>Agaricineae</taxon>
        <taxon>Nidulariaceae</taxon>
        <taxon>Crucibulum</taxon>
    </lineage>
</organism>
<dbReference type="InterPro" id="IPR049326">
    <property type="entry name" value="Rhodopsin_dom_fungi"/>
</dbReference>
<feature type="non-terminal residue" evidence="3">
    <location>
        <position position="268"/>
    </location>
</feature>
<dbReference type="AlphaFoldDB" id="A0A5C3LNJ8"/>
<dbReference type="Proteomes" id="UP000308652">
    <property type="component" value="Unassembled WGS sequence"/>
</dbReference>
<proteinExistence type="predicted"/>
<feature type="domain" description="Rhodopsin" evidence="2">
    <location>
        <begin position="63"/>
        <end position="241"/>
    </location>
</feature>
<feature type="transmembrane region" description="Helical" evidence="1">
    <location>
        <begin position="111"/>
        <end position="130"/>
    </location>
</feature>
<reference evidence="3 4" key="1">
    <citation type="journal article" date="2019" name="Nat. Ecol. Evol.">
        <title>Megaphylogeny resolves global patterns of mushroom evolution.</title>
        <authorList>
            <person name="Varga T."/>
            <person name="Krizsan K."/>
            <person name="Foldi C."/>
            <person name="Dima B."/>
            <person name="Sanchez-Garcia M."/>
            <person name="Sanchez-Ramirez S."/>
            <person name="Szollosi G.J."/>
            <person name="Szarkandi J.G."/>
            <person name="Papp V."/>
            <person name="Albert L."/>
            <person name="Andreopoulos W."/>
            <person name="Angelini C."/>
            <person name="Antonin V."/>
            <person name="Barry K.W."/>
            <person name="Bougher N.L."/>
            <person name="Buchanan P."/>
            <person name="Buyck B."/>
            <person name="Bense V."/>
            <person name="Catcheside P."/>
            <person name="Chovatia M."/>
            <person name="Cooper J."/>
            <person name="Damon W."/>
            <person name="Desjardin D."/>
            <person name="Finy P."/>
            <person name="Geml J."/>
            <person name="Haridas S."/>
            <person name="Hughes K."/>
            <person name="Justo A."/>
            <person name="Karasinski D."/>
            <person name="Kautmanova I."/>
            <person name="Kiss B."/>
            <person name="Kocsube S."/>
            <person name="Kotiranta H."/>
            <person name="LaButti K.M."/>
            <person name="Lechner B.E."/>
            <person name="Liimatainen K."/>
            <person name="Lipzen A."/>
            <person name="Lukacs Z."/>
            <person name="Mihaltcheva S."/>
            <person name="Morgado L.N."/>
            <person name="Niskanen T."/>
            <person name="Noordeloos M.E."/>
            <person name="Ohm R.A."/>
            <person name="Ortiz-Santana B."/>
            <person name="Ovrebo C."/>
            <person name="Racz N."/>
            <person name="Riley R."/>
            <person name="Savchenko A."/>
            <person name="Shiryaev A."/>
            <person name="Soop K."/>
            <person name="Spirin V."/>
            <person name="Szebenyi C."/>
            <person name="Tomsovsky M."/>
            <person name="Tulloss R.E."/>
            <person name="Uehling J."/>
            <person name="Grigoriev I.V."/>
            <person name="Vagvolgyi C."/>
            <person name="Papp T."/>
            <person name="Martin F.M."/>
            <person name="Miettinen O."/>
            <person name="Hibbett D.S."/>
            <person name="Nagy L.G."/>
        </authorList>
    </citation>
    <scope>NUCLEOTIDE SEQUENCE [LARGE SCALE GENOMIC DNA]</scope>
    <source>
        <strain evidence="3 4">CBS 166.37</strain>
    </source>
</reference>
<evidence type="ECO:0000313" key="3">
    <source>
        <dbReference type="EMBL" id="TFK34322.1"/>
    </source>
</evidence>
<feature type="transmembrane region" description="Helical" evidence="1">
    <location>
        <begin position="150"/>
        <end position="172"/>
    </location>
</feature>
<feature type="transmembrane region" description="Helical" evidence="1">
    <location>
        <begin position="40"/>
        <end position="59"/>
    </location>
</feature>
<name>A0A5C3LNJ8_9AGAR</name>
<accession>A0A5C3LNJ8</accession>
<feature type="transmembrane region" description="Helical" evidence="1">
    <location>
        <begin position="231"/>
        <end position="254"/>
    </location>
</feature>
<dbReference type="STRING" id="68775.A0A5C3LNJ8"/>
<dbReference type="Pfam" id="PF20684">
    <property type="entry name" value="Fung_rhodopsin"/>
    <property type="match status" value="1"/>
</dbReference>
<gene>
    <name evidence="3" type="ORF">BDQ12DRAFT_372532</name>
</gene>
<keyword evidence="4" id="KW-1185">Reference proteome</keyword>
<keyword evidence="1" id="KW-0472">Membrane</keyword>
<protein>
    <recommendedName>
        <fullName evidence="2">Rhodopsin domain-containing protein</fullName>
    </recommendedName>
</protein>
<keyword evidence="1" id="KW-1133">Transmembrane helix</keyword>
<dbReference type="EMBL" id="ML213633">
    <property type="protein sequence ID" value="TFK34322.1"/>
    <property type="molecule type" value="Genomic_DNA"/>
</dbReference>
<dbReference type="OrthoDB" id="3229610at2759"/>
<evidence type="ECO:0000256" key="1">
    <source>
        <dbReference type="SAM" id="Phobius"/>
    </source>
</evidence>
<feature type="transmembrane region" description="Helical" evidence="1">
    <location>
        <begin position="79"/>
        <end position="99"/>
    </location>
</feature>
<evidence type="ECO:0000313" key="4">
    <source>
        <dbReference type="Proteomes" id="UP000308652"/>
    </source>
</evidence>
<evidence type="ECO:0000259" key="2">
    <source>
        <dbReference type="Pfam" id="PF20684"/>
    </source>
</evidence>
<keyword evidence="1" id="KW-0812">Transmembrane</keyword>